<sequence>VLGFLSRQDFRSPDGLFQRLKKRHPKELSNGKDLFDAHLFKSSTMTELFFSFMGELRHIVNNAICTPSHTFIKKLDDEGRLLRCYTQNIDCLEKRDGDAPSKDKADTFAQPASNLSCTTSGVADACVKTEATPQSSQSGNLSGSSKSSDAESTSGTSKRPSTQRKRITSNDKMFTKAVQLHGTMERVVCTVCNEKYQFSEELAAQFKTGTPPSCPNCEELESVRELAGKRLIG</sequence>
<reference evidence="1" key="1">
    <citation type="submission" date="2022-06" db="EMBL/GenBank/DDBJ databases">
        <title>Phylogenomic reconstructions and comparative analyses of Kickxellomycotina fungi.</title>
        <authorList>
            <person name="Reynolds N.K."/>
            <person name="Stajich J.E."/>
            <person name="Barry K."/>
            <person name="Grigoriev I.V."/>
            <person name="Crous P."/>
            <person name="Smith M.E."/>
        </authorList>
    </citation>
    <scope>NUCLEOTIDE SEQUENCE</scope>
    <source>
        <strain evidence="1">RSA 2271</strain>
    </source>
</reference>
<feature type="non-terminal residue" evidence="1">
    <location>
        <position position="233"/>
    </location>
</feature>
<evidence type="ECO:0000313" key="1">
    <source>
        <dbReference type="EMBL" id="KAJ1672929.1"/>
    </source>
</evidence>
<dbReference type="Proteomes" id="UP001145114">
    <property type="component" value="Unassembled WGS sequence"/>
</dbReference>
<evidence type="ECO:0000313" key="2">
    <source>
        <dbReference type="Proteomes" id="UP001145114"/>
    </source>
</evidence>
<keyword evidence="1" id="KW-0456">Lyase</keyword>
<keyword evidence="2" id="KW-1185">Reference proteome</keyword>
<gene>
    <name evidence="1" type="primary">HST3_3</name>
    <name evidence="1" type="ORF">EV182_006215</name>
</gene>
<comment type="caution">
    <text evidence="1">The sequence shown here is derived from an EMBL/GenBank/DDBJ whole genome shotgun (WGS) entry which is preliminary data.</text>
</comment>
<feature type="non-terminal residue" evidence="1">
    <location>
        <position position="1"/>
    </location>
</feature>
<dbReference type="EC" id="4.4.1.36" evidence="1"/>
<proteinExistence type="predicted"/>
<organism evidence="1 2">
    <name type="scientific">Spiromyces aspiralis</name>
    <dbReference type="NCBI Taxonomy" id="68401"/>
    <lineage>
        <taxon>Eukaryota</taxon>
        <taxon>Fungi</taxon>
        <taxon>Fungi incertae sedis</taxon>
        <taxon>Zoopagomycota</taxon>
        <taxon>Kickxellomycotina</taxon>
        <taxon>Kickxellomycetes</taxon>
        <taxon>Kickxellales</taxon>
        <taxon>Kickxellaceae</taxon>
        <taxon>Spiromyces</taxon>
    </lineage>
</organism>
<name>A0ACC1H8W6_9FUNG</name>
<protein>
    <submittedName>
        <fullName evidence="1">NAD-dependent deacetylase hst3</fullName>
        <ecNumber evidence="1">4.4.1.36</ecNumber>
    </submittedName>
</protein>
<accession>A0ACC1H8W6</accession>
<dbReference type="EMBL" id="JAMZIH010007622">
    <property type="protein sequence ID" value="KAJ1672929.1"/>
    <property type="molecule type" value="Genomic_DNA"/>
</dbReference>